<accession>A0A2G9UE24</accession>
<dbReference type="InterPro" id="IPR036388">
    <property type="entry name" value="WH-like_DNA-bd_sf"/>
</dbReference>
<name>A0A2G9UE24_TELCI</name>
<dbReference type="Gene3D" id="1.10.10.10">
    <property type="entry name" value="Winged helix-like DNA-binding domain superfamily/Winged helix DNA-binding domain"/>
    <property type="match status" value="1"/>
</dbReference>
<dbReference type="Pfam" id="PF17906">
    <property type="entry name" value="HTH_48"/>
    <property type="match status" value="1"/>
</dbReference>
<dbReference type="EMBL" id="KZ347090">
    <property type="protein sequence ID" value="PIO68461.1"/>
    <property type="molecule type" value="Genomic_DNA"/>
</dbReference>
<dbReference type="Gene3D" id="1.10.10.1450">
    <property type="match status" value="1"/>
</dbReference>
<keyword evidence="3" id="KW-1185">Reference proteome</keyword>
<dbReference type="InterPro" id="IPR041426">
    <property type="entry name" value="Mos1_HTH"/>
</dbReference>
<protein>
    <recommendedName>
        <fullName evidence="1">Mos1 transposase HTH domain-containing protein</fullName>
    </recommendedName>
</protein>
<proteinExistence type="predicted"/>
<organism evidence="2 3">
    <name type="scientific">Teladorsagia circumcincta</name>
    <name type="common">Brown stomach worm</name>
    <name type="synonym">Ostertagia circumcincta</name>
    <dbReference type="NCBI Taxonomy" id="45464"/>
    <lineage>
        <taxon>Eukaryota</taxon>
        <taxon>Metazoa</taxon>
        <taxon>Ecdysozoa</taxon>
        <taxon>Nematoda</taxon>
        <taxon>Chromadorea</taxon>
        <taxon>Rhabditida</taxon>
        <taxon>Rhabditina</taxon>
        <taxon>Rhabditomorpha</taxon>
        <taxon>Strongyloidea</taxon>
        <taxon>Trichostrongylidae</taxon>
        <taxon>Teladorsagia</taxon>
    </lineage>
</organism>
<sequence length="118" mass="13540">MPPIDEKVRICLLYEYRLGSHAEVATFNLNRVFGVGSVSLFSVTYYYAKFRRGDVNLALKQKGKYSKVNPDIVRAMLKRDPTLTCREIAKVFGVNGTTISRLLKKMKKGEVLPKYKYK</sequence>
<evidence type="ECO:0000313" key="3">
    <source>
        <dbReference type="Proteomes" id="UP000230423"/>
    </source>
</evidence>
<feature type="non-terminal residue" evidence="2">
    <location>
        <position position="118"/>
    </location>
</feature>
<evidence type="ECO:0000313" key="2">
    <source>
        <dbReference type="EMBL" id="PIO68461.1"/>
    </source>
</evidence>
<dbReference type="SUPFAM" id="SSF46785">
    <property type="entry name" value="Winged helix' DNA-binding domain"/>
    <property type="match status" value="1"/>
</dbReference>
<evidence type="ECO:0000259" key="1">
    <source>
        <dbReference type="Pfam" id="PF17906"/>
    </source>
</evidence>
<feature type="domain" description="Mos1 transposase HTH" evidence="1">
    <location>
        <begin position="7"/>
        <end position="54"/>
    </location>
</feature>
<dbReference type="AlphaFoldDB" id="A0A2G9UE24"/>
<dbReference type="InterPro" id="IPR036390">
    <property type="entry name" value="WH_DNA-bd_sf"/>
</dbReference>
<dbReference type="Proteomes" id="UP000230423">
    <property type="component" value="Unassembled WGS sequence"/>
</dbReference>
<reference evidence="2 3" key="1">
    <citation type="submission" date="2015-09" db="EMBL/GenBank/DDBJ databases">
        <title>Draft genome of the parasitic nematode Teladorsagia circumcincta isolate WARC Sus (inbred).</title>
        <authorList>
            <person name="Mitreva M."/>
        </authorList>
    </citation>
    <scope>NUCLEOTIDE SEQUENCE [LARGE SCALE GENOMIC DNA]</scope>
    <source>
        <strain evidence="2 3">S</strain>
    </source>
</reference>
<dbReference type="OrthoDB" id="5866656at2759"/>
<gene>
    <name evidence="2" type="ORF">TELCIR_09753</name>
</gene>
<dbReference type="Pfam" id="PF13412">
    <property type="entry name" value="HTH_24"/>
    <property type="match status" value="1"/>
</dbReference>